<dbReference type="Pfam" id="PF03653">
    <property type="entry name" value="UPF0093"/>
    <property type="match status" value="1"/>
</dbReference>
<evidence type="ECO:0000313" key="16">
    <source>
        <dbReference type="EMBL" id="AEP08351.1"/>
    </source>
</evidence>
<keyword evidence="11 14" id="KW-0408">Iron</keyword>
<dbReference type="RefSeq" id="WP_014101574.1">
    <property type="nucleotide sequence ID" value="NC_016026.1"/>
</dbReference>
<dbReference type="GO" id="GO:0046872">
    <property type="term" value="F:metal ion binding"/>
    <property type="evidence" value="ECO:0007669"/>
    <property type="project" value="UniProtKB-UniRule"/>
</dbReference>
<keyword evidence="12 14" id="KW-0472">Membrane</keyword>
<dbReference type="PANTHER" id="PTHR40255">
    <property type="entry name" value="UPF0093 MEMBRANE PROTEIN SLR1790"/>
    <property type="match status" value="1"/>
</dbReference>
<dbReference type="InterPro" id="IPR005265">
    <property type="entry name" value="HemJ-like"/>
</dbReference>
<gene>
    <name evidence="16" type="ordered locus">MICA_3</name>
</gene>
<organism evidence="16 17">
    <name type="scientific">Micavibrio aeruginosavorus (strain ARL-13)</name>
    <dbReference type="NCBI Taxonomy" id="856793"/>
    <lineage>
        <taxon>Bacteria</taxon>
        <taxon>Pseudomonadati</taxon>
        <taxon>Bdellovibrionota</taxon>
        <taxon>Bdellovibrionia</taxon>
        <taxon>Bdellovibrionales</taxon>
        <taxon>Pseudobdellovibrionaceae</taxon>
        <taxon>Micavibrio</taxon>
    </lineage>
</organism>
<dbReference type="AlphaFoldDB" id="G2KLB5"/>
<reference evidence="16 17" key="1">
    <citation type="journal article" date="2011" name="BMC Genomics">
        <title>Genomic insights into an obligate epibiotic bacterial predator: Micavibrio aeruginosavorus ARL-13.</title>
        <authorList>
            <person name="Wang Z."/>
            <person name="Kadouri D."/>
            <person name="Wu M."/>
        </authorList>
    </citation>
    <scope>NUCLEOTIDE SEQUENCE [LARGE SCALE GENOMIC DNA]</scope>
    <source>
        <strain evidence="16 17">ARL-13</strain>
    </source>
</reference>
<dbReference type="eggNOG" id="COG1981">
    <property type="taxonomic scope" value="Bacteria"/>
</dbReference>
<feature type="transmembrane region" description="Helical" evidence="14">
    <location>
        <begin position="127"/>
        <end position="145"/>
    </location>
</feature>
<evidence type="ECO:0000256" key="11">
    <source>
        <dbReference type="ARBA" id="ARBA00023004"/>
    </source>
</evidence>
<feature type="transmembrane region" description="Helical" evidence="14">
    <location>
        <begin position="87"/>
        <end position="106"/>
    </location>
</feature>
<dbReference type="PIRSF" id="PIRSF004638">
    <property type="entry name" value="UCP004638"/>
    <property type="match status" value="1"/>
</dbReference>
<evidence type="ECO:0000256" key="15">
    <source>
        <dbReference type="PIRNR" id="PIRNR004638"/>
    </source>
</evidence>
<evidence type="ECO:0000256" key="4">
    <source>
        <dbReference type="ARBA" id="ARBA00017504"/>
    </source>
</evidence>
<comment type="catalytic activity">
    <reaction evidence="13 14 15">
        <text>protoporphyrinogen IX + 3 A = protoporphyrin IX + 3 AH2</text>
        <dbReference type="Rhea" id="RHEA:62000"/>
        <dbReference type="ChEBI" id="CHEBI:13193"/>
        <dbReference type="ChEBI" id="CHEBI:17499"/>
        <dbReference type="ChEBI" id="CHEBI:57306"/>
        <dbReference type="ChEBI" id="CHEBI:57307"/>
    </reaction>
</comment>
<evidence type="ECO:0000256" key="14">
    <source>
        <dbReference type="HAMAP-Rule" id="MF_02239"/>
    </source>
</evidence>
<keyword evidence="9 14" id="KW-1133">Transmembrane helix</keyword>
<proteinExistence type="inferred from homology"/>
<dbReference type="UniPathway" id="UPA00251">
    <property type="reaction ID" value="UER00324"/>
</dbReference>
<dbReference type="GO" id="GO:0070818">
    <property type="term" value="F:protoporphyrinogen oxidase activity"/>
    <property type="evidence" value="ECO:0007669"/>
    <property type="project" value="UniProtKB-UniRule"/>
</dbReference>
<evidence type="ECO:0000256" key="5">
    <source>
        <dbReference type="ARBA" id="ARBA00022475"/>
    </source>
</evidence>
<comment type="similarity">
    <text evidence="3 14 15">Belongs to the HemJ family.</text>
</comment>
<sequence length="148" mass="17245">MASFLLTYYLWIKALHIIAIIAWMAGMLYLPRLYVYHADAPKGSDKSETFKVMERRLLRFIMNPAMIASLVFGVLMIWANPDLMKQGWMHAKLGLIVLMFGLHGVFSKWRKVFERDENTRSAKFYKIWNEAPTLLMIIIVIMAVAEPF</sequence>
<evidence type="ECO:0000256" key="9">
    <source>
        <dbReference type="ARBA" id="ARBA00022989"/>
    </source>
</evidence>
<accession>G2KLB5</accession>
<keyword evidence="17" id="KW-1185">Reference proteome</keyword>
<keyword evidence="6 14" id="KW-0349">Heme</keyword>
<keyword evidence="7 14" id="KW-0812">Transmembrane</keyword>
<dbReference type="PANTHER" id="PTHR40255:SF1">
    <property type="entry name" value="PROTOPORPHYRINOGEN IX OXIDASE"/>
    <property type="match status" value="1"/>
</dbReference>
<evidence type="ECO:0000313" key="17">
    <source>
        <dbReference type="Proteomes" id="UP000009286"/>
    </source>
</evidence>
<comment type="cofactor">
    <cofactor evidence="14 15">
        <name>heme b</name>
        <dbReference type="ChEBI" id="CHEBI:60344"/>
    </cofactor>
    <text evidence="14 15">Binds 1 heme b (iron(II)-protoporphyrin IX) group per subunit.</text>
</comment>
<comment type="pathway">
    <text evidence="2 14 15">Porphyrin-containing compound metabolism; protoporphyrin-IX biosynthesis; protoporphyrin-IX from protoporphyrinogen-IX: step 1/1.</text>
</comment>
<dbReference type="STRING" id="856793.MICA_3"/>
<keyword evidence="10 14" id="KW-0560">Oxidoreductase</keyword>
<comment type="subunit">
    <text evidence="14">Homodimer.</text>
</comment>
<keyword evidence="5 14" id="KW-1003">Cell membrane</keyword>
<dbReference type="KEGG" id="mai:MICA_3"/>
<evidence type="ECO:0000256" key="13">
    <source>
        <dbReference type="ARBA" id="ARBA00048390"/>
    </source>
</evidence>
<keyword evidence="8 14" id="KW-0479">Metal-binding</keyword>
<evidence type="ECO:0000256" key="7">
    <source>
        <dbReference type="ARBA" id="ARBA00022692"/>
    </source>
</evidence>
<dbReference type="HAMAP" id="MF_02239">
    <property type="entry name" value="HemJ"/>
    <property type="match status" value="1"/>
</dbReference>
<feature type="binding site" description="axial binding residue" evidence="14">
    <location>
        <position position="92"/>
    </location>
    <ligand>
        <name>heme</name>
        <dbReference type="ChEBI" id="CHEBI:30413"/>
    </ligand>
    <ligandPart>
        <name>Fe</name>
        <dbReference type="ChEBI" id="CHEBI:18248"/>
    </ligandPart>
</feature>
<feature type="transmembrane region" description="Helical" evidence="14">
    <location>
        <begin position="6"/>
        <end position="30"/>
    </location>
</feature>
<comment type="function">
    <text evidence="14 15">Catalyzes the oxidation of protoporphyrinogen IX to protoporphyrin IX.</text>
</comment>
<evidence type="ECO:0000256" key="10">
    <source>
        <dbReference type="ARBA" id="ARBA00023002"/>
    </source>
</evidence>
<evidence type="ECO:0000256" key="12">
    <source>
        <dbReference type="ARBA" id="ARBA00023136"/>
    </source>
</evidence>
<protein>
    <recommendedName>
        <fullName evidence="4 14">Protoporphyrinogen IX oxidase</fullName>
        <shortName evidence="14">PPO</shortName>
        <ecNumber evidence="14 15">1.3.99.-</ecNumber>
    </recommendedName>
</protein>
<evidence type="ECO:0000256" key="8">
    <source>
        <dbReference type="ARBA" id="ARBA00022723"/>
    </source>
</evidence>
<feature type="binding site" description="axial binding residue" evidence="14">
    <location>
        <position position="16"/>
    </location>
    <ligand>
        <name>heme</name>
        <dbReference type="ChEBI" id="CHEBI:30413"/>
    </ligand>
    <ligandPart>
        <name>Fe</name>
        <dbReference type="ChEBI" id="CHEBI:18248"/>
    </ligandPart>
</feature>
<evidence type="ECO:0000256" key="6">
    <source>
        <dbReference type="ARBA" id="ARBA00022617"/>
    </source>
</evidence>
<dbReference type="NCBIfam" id="TIGR00701">
    <property type="entry name" value="protoporphyrinogen oxidase HemJ"/>
    <property type="match status" value="1"/>
</dbReference>
<dbReference type="Proteomes" id="UP000009286">
    <property type="component" value="Chromosome"/>
</dbReference>
<dbReference type="HOGENOM" id="CLU_125006_1_0_5"/>
<evidence type="ECO:0000256" key="2">
    <source>
        <dbReference type="ARBA" id="ARBA00005073"/>
    </source>
</evidence>
<name>G2KLB5_MICAA</name>
<dbReference type="EC" id="1.3.99.-" evidence="14 15"/>
<evidence type="ECO:0000256" key="1">
    <source>
        <dbReference type="ARBA" id="ARBA00004651"/>
    </source>
</evidence>
<dbReference type="GO" id="GO:0006782">
    <property type="term" value="P:protoporphyrinogen IX biosynthetic process"/>
    <property type="evidence" value="ECO:0007669"/>
    <property type="project" value="UniProtKB-UniRule"/>
</dbReference>
<dbReference type="EMBL" id="CP002382">
    <property type="protein sequence ID" value="AEP08351.1"/>
    <property type="molecule type" value="Genomic_DNA"/>
</dbReference>
<feature type="transmembrane region" description="Helical" evidence="14">
    <location>
        <begin position="60"/>
        <end position="81"/>
    </location>
</feature>
<dbReference type="OrthoDB" id="9800824at2"/>
<dbReference type="GO" id="GO:0005886">
    <property type="term" value="C:plasma membrane"/>
    <property type="evidence" value="ECO:0007669"/>
    <property type="project" value="UniProtKB-SubCell"/>
</dbReference>
<evidence type="ECO:0000256" key="3">
    <source>
        <dbReference type="ARBA" id="ARBA00006501"/>
    </source>
</evidence>
<comment type="subcellular location">
    <subcellularLocation>
        <location evidence="1 14">Cell membrane</location>
        <topology evidence="1 14">Multi-pass membrane protein</topology>
    </subcellularLocation>
</comment>